<dbReference type="Proteomes" id="UP000540656">
    <property type="component" value="Unassembled WGS sequence"/>
</dbReference>
<feature type="transmembrane region" description="Helical" evidence="1">
    <location>
        <begin position="381"/>
        <end position="399"/>
    </location>
</feature>
<feature type="transmembrane region" description="Helical" evidence="1">
    <location>
        <begin position="154"/>
        <end position="173"/>
    </location>
</feature>
<evidence type="ECO:0000313" key="2">
    <source>
        <dbReference type="EMBL" id="NYG60326.1"/>
    </source>
</evidence>
<feature type="transmembrane region" description="Helical" evidence="1">
    <location>
        <begin position="69"/>
        <end position="88"/>
    </location>
</feature>
<proteinExistence type="predicted"/>
<feature type="transmembrane region" description="Helical" evidence="1">
    <location>
        <begin position="321"/>
        <end position="343"/>
    </location>
</feature>
<keyword evidence="1" id="KW-1133">Transmembrane helix</keyword>
<reference evidence="2 3" key="1">
    <citation type="submission" date="2020-07" db="EMBL/GenBank/DDBJ databases">
        <title>Sequencing the genomes of 1000 actinobacteria strains.</title>
        <authorList>
            <person name="Klenk H.-P."/>
        </authorList>
    </citation>
    <scope>NUCLEOTIDE SEQUENCE [LARGE SCALE GENOMIC DNA]</scope>
    <source>
        <strain evidence="2 3">DSM 23819</strain>
    </source>
</reference>
<dbReference type="RefSeq" id="WP_179503266.1">
    <property type="nucleotide sequence ID" value="NZ_JACCAA010000001.1"/>
</dbReference>
<evidence type="ECO:0000256" key="1">
    <source>
        <dbReference type="SAM" id="Phobius"/>
    </source>
</evidence>
<feature type="transmembrane region" description="Helical" evidence="1">
    <location>
        <begin position="179"/>
        <end position="198"/>
    </location>
</feature>
<protein>
    <recommendedName>
        <fullName evidence="4">Fenitrothion hydrolase</fullName>
    </recommendedName>
</protein>
<feature type="transmembrane region" description="Helical" evidence="1">
    <location>
        <begin position="20"/>
        <end position="40"/>
    </location>
</feature>
<feature type="transmembrane region" description="Helical" evidence="1">
    <location>
        <begin position="286"/>
        <end position="309"/>
    </location>
</feature>
<keyword evidence="1" id="KW-0812">Transmembrane</keyword>
<accession>A0A7Y9URX6</accession>
<keyword evidence="1" id="KW-0472">Membrane</keyword>
<dbReference type="AlphaFoldDB" id="A0A7Y9URX6"/>
<organism evidence="2 3">
    <name type="scientific">Nocardioides daedukensis</name>
    <dbReference type="NCBI Taxonomy" id="634462"/>
    <lineage>
        <taxon>Bacteria</taxon>
        <taxon>Bacillati</taxon>
        <taxon>Actinomycetota</taxon>
        <taxon>Actinomycetes</taxon>
        <taxon>Propionibacteriales</taxon>
        <taxon>Nocardioidaceae</taxon>
        <taxon>Nocardioides</taxon>
    </lineage>
</organism>
<dbReference type="EMBL" id="JACCAA010000001">
    <property type="protein sequence ID" value="NYG60326.1"/>
    <property type="molecule type" value="Genomic_DNA"/>
</dbReference>
<comment type="caution">
    <text evidence="2">The sequence shown here is derived from an EMBL/GenBank/DDBJ whole genome shotgun (WGS) entry which is preliminary data.</text>
</comment>
<feature type="transmembrane region" description="Helical" evidence="1">
    <location>
        <begin position="100"/>
        <end position="119"/>
    </location>
</feature>
<name>A0A7Y9URX6_9ACTN</name>
<sequence>MDLIAHGVGGAKDLPLPAEYAIAGACAALAISFMVLALAWRTPRYSSREAGTAVPTLGAIVDSTWFRGVVRGLGFAFFVYVAFAAVFGRDLQINPVFGVFYVWLWVGIVPMSLFFGKFYKAISPVRTINLALAKLTGGDPDVGLRQYPERLGHWPAALTLFAFVWFELVYPFNAELGPVRLWCAVYVAVMLVGGAVFGNRFFEHADPFEVFSTLVSHLSVWGRNTADELILVNPMQNLARLPAVPGLLAVASVLLGSTAFDSYKGSNSWTLFIQDVPDGLRNTVNMVALIGFIVLVGVLFAVATMLTGIKQGHRRTDLPSAFAHSLVPILVGYTIAHYLSYLVEYGQQTLIFLSDPRSDGSNYLGTADWEINYWLSYHPTFLALTKVFGVIIGHVVAVVAAHDRAIELLPKRHQLTGQLSMLVVMVGFTIAGLALLFSS</sequence>
<keyword evidence="3" id="KW-1185">Reference proteome</keyword>
<feature type="transmembrane region" description="Helical" evidence="1">
    <location>
        <begin position="241"/>
        <end position="260"/>
    </location>
</feature>
<gene>
    <name evidence="2" type="ORF">BJ980_003249</name>
</gene>
<feature type="transmembrane region" description="Helical" evidence="1">
    <location>
        <begin position="419"/>
        <end position="437"/>
    </location>
</feature>
<evidence type="ECO:0008006" key="4">
    <source>
        <dbReference type="Google" id="ProtNLM"/>
    </source>
</evidence>
<evidence type="ECO:0000313" key="3">
    <source>
        <dbReference type="Proteomes" id="UP000540656"/>
    </source>
</evidence>